<feature type="chain" id="PRO_5008884240" evidence="1">
    <location>
        <begin position="29"/>
        <end position="406"/>
    </location>
</feature>
<dbReference type="InterPro" id="IPR001466">
    <property type="entry name" value="Beta-lactam-related"/>
</dbReference>
<dbReference type="PANTHER" id="PTHR43283:SF7">
    <property type="entry name" value="BETA-LACTAMASE-RELATED DOMAIN-CONTAINING PROTEIN"/>
    <property type="match status" value="1"/>
</dbReference>
<dbReference type="GO" id="GO:0019875">
    <property type="term" value="F:6-aminohexanoate-dimer hydrolase activity"/>
    <property type="evidence" value="ECO:0007669"/>
    <property type="project" value="UniProtKB-EC"/>
</dbReference>
<keyword evidence="3" id="KW-0378">Hydrolase</keyword>
<protein>
    <submittedName>
        <fullName evidence="3">6-aminohexanoate-dimer hydrolase</fullName>
        <ecNumber evidence="3">3.5.1.46</ecNumber>
    </submittedName>
</protein>
<dbReference type="PANTHER" id="PTHR43283">
    <property type="entry name" value="BETA-LACTAMASE-RELATED"/>
    <property type="match status" value="1"/>
</dbReference>
<evidence type="ECO:0000313" key="4">
    <source>
        <dbReference type="Proteomes" id="UP000092698"/>
    </source>
</evidence>
<feature type="signal peptide" evidence="1">
    <location>
        <begin position="1"/>
        <end position="28"/>
    </location>
</feature>
<gene>
    <name evidence="3" type="primary">nylB_1</name>
    <name evidence="3" type="ORF">A6F65_00051</name>
</gene>
<organism evidence="3 4">
    <name type="scientific">Paraurantiacibacter namhicola</name>
    <dbReference type="NCBI Taxonomy" id="645517"/>
    <lineage>
        <taxon>Bacteria</taxon>
        <taxon>Pseudomonadati</taxon>
        <taxon>Pseudomonadota</taxon>
        <taxon>Alphaproteobacteria</taxon>
        <taxon>Sphingomonadales</taxon>
        <taxon>Erythrobacteraceae</taxon>
        <taxon>Paraurantiacibacter</taxon>
    </lineage>
</organism>
<feature type="domain" description="Beta-lactamase-related" evidence="2">
    <location>
        <begin position="97"/>
        <end position="395"/>
    </location>
</feature>
<dbReference type="Proteomes" id="UP000092698">
    <property type="component" value="Chromosome"/>
</dbReference>
<dbReference type="AlphaFoldDB" id="A0A1C7D4K4"/>
<dbReference type="EMBL" id="CP016545">
    <property type="protein sequence ID" value="ANU06379.1"/>
    <property type="molecule type" value="Genomic_DNA"/>
</dbReference>
<dbReference type="STRING" id="645517.A6F65_00051"/>
<sequence length="406" mass="43419">MTKRAFPAALAAALIASLALPAASGAQADAPRDELLERRWESLIAGGYEPLTIPVDWYDPLALVKGAPAPFAVPAADQSTIAPTALAAAAAWAEAQNSTALIVAVDGTPVFERYWQGSGRDTRFNPQSMSKTVTALLVGTAIARGEIASVDQPVETWLTEWRGQPRGRITLRQMLHMASGLEQGDAGMGYAISLDNPVVRHSLGSDNNALPLSLQPVGPAGERFDYNNQVNQLLGIILKRASGQDYETLLSERIWQKLGLADAAVPLDRPGGNAVTSCCILSRPIDWLRIGGLFLNDGMHDGEPIVPAGWIAAMTAPSPAYRGYGFQVWSGNQSIGGERPPGVPLVPWQSEAFVDPATVILHGHGGQRVYIVPSRRLVIVRAARQWPDAWDDALLPNLLARGTLTP</sequence>
<evidence type="ECO:0000313" key="3">
    <source>
        <dbReference type="EMBL" id="ANU06379.1"/>
    </source>
</evidence>
<name>A0A1C7D4K4_9SPHN</name>
<dbReference type="RefSeq" id="WP_067784449.1">
    <property type="nucleotide sequence ID" value="NZ_CP016545.1"/>
</dbReference>
<evidence type="ECO:0000256" key="1">
    <source>
        <dbReference type="SAM" id="SignalP"/>
    </source>
</evidence>
<dbReference type="KEGG" id="anh:A6F65_00051"/>
<dbReference type="Gene3D" id="3.40.710.10">
    <property type="entry name" value="DD-peptidase/beta-lactamase superfamily"/>
    <property type="match status" value="1"/>
</dbReference>
<dbReference type="InterPro" id="IPR012338">
    <property type="entry name" value="Beta-lactam/transpept-like"/>
</dbReference>
<reference evidence="3 4" key="1">
    <citation type="submission" date="2016-07" db="EMBL/GenBank/DDBJ databases">
        <title>Complete genome sequence of Altererythrobacter namhicola JCM 16345T, containing esterase-encoding genes.</title>
        <authorList>
            <person name="Cheng H."/>
            <person name="Wu Y.-H."/>
            <person name="Jian S.-L."/>
            <person name="Huo Y.-Y."/>
            <person name="Wang C.-S."/>
            <person name="Xu X.-W."/>
        </authorList>
    </citation>
    <scope>NUCLEOTIDE SEQUENCE [LARGE SCALE GENOMIC DNA]</scope>
    <source>
        <strain evidence="3 4">JCM 16345</strain>
    </source>
</reference>
<dbReference type="InterPro" id="IPR050789">
    <property type="entry name" value="Diverse_Enzym_Activities"/>
</dbReference>
<keyword evidence="1" id="KW-0732">Signal</keyword>
<proteinExistence type="predicted"/>
<evidence type="ECO:0000259" key="2">
    <source>
        <dbReference type="Pfam" id="PF00144"/>
    </source>
</evidence>
<dbReference type="SUPFAM" id="SSF56601">
    <property type="entry name" value="beta-lactamase/transpeptidase-like"/>
    <property type="match status" value="1"/>
</dbReference>
<dbReference type="EC" id="3.5.1.46" evidence="3"/>
<dbReference type="Pfam" id="PF00144">
    <property type="entry name" value="Beta-lactamase"/>
    <property type="match status" value="1"/>
</dbReference>
<keyword evidence="4" id="KW-1185">Reference proteome</keyword>
<accession>A0A1C7D4K4</accession>